<feature type="domain" description="Protein kinase" evidence="10">
    <location>
        <begin position="39"/>
        <end position="303"/>
    </location>
</feature>
<dbReference type="Gene3D" id="1.10.510.10">
    <property type="entry name" value="Transferase(Phosphotransferase) domain 1"/>
    <property type="match status" value="1"/>
</dbReference>
<comment type="similarity">
    <text evidence="5">Belongs to the protein kinase superfamily. STE Ser/Thr protein kinase family. MAP kinase kinase subfamily.</text>
</comment>
<dbReference type="PROSITE" id="PS50011">
    <property type="entry name" value="PROTEIN_KINASE_DOM"/>
    <property type="match status" value="1"/>
</dbReference>
<evidence type="ECO:0000313" key="11">
    <source>
        <dbReference type="EMBL" id="KAK3377072.1"/>
    </source>
</evidence>
<feature type="non-terminal residue" evidence="11">
    <location>
        <position position="303"/>
    </location>
</feature>
<dbReference type="InterPro" id="IPR000719">
    <property type="entry name" value="Prot_kinase_dom"/>
</dbReference>
<accession>A0AAE0KIU6</accession>
<keyword evidence="12" id="KW-1185">Reference proteome</keyword>
<feature type="non-terminal residue" evidence="11">
    <location>
        <position position="1"/>
    </location>
</feature>
<dbReference type="EMBL" id="JAULSN010000003">
    <property type="protein sequence ID" value="KAK3377072.1"/>
    <property type="molecule type" value="Genomic_DNA"/>
</dbReference>
<evidence type="ECO:0000256" key="8">
    <source>
        <dbReference type="ARBA" id="ARBA00049299"/>
    </source>
</evidence>
<comment type="catalytic activity">
    <reaction evidence="7">
        <text>L-seryl-[protein] + ATP = O-phospho-L-seryl-[protein] + ADP + H(+)</text>
        <dbReference type="Rhea" id="RHEA:17989"/>
        <dbReference type="Rhea" id="RHEA-COMP:9863"/>
        <dbReference type="Rhea" id="RHEA-COMP:11604"/>
        <dbReference type="ChEBI" id="CHEBI:15378"/>
        <dbReference type="ChEBI" id="CHEBI:29999"/>
        <dbReference type="ChEBI" id="CHEBI:30616"/>
        <dbReference type="ChEBI" id="CHEBI:83421"/>
        <dbReference type="ChEBI" id="CHEBI:456216"/>
        <dbReference type="EC" id="2.7.12.2"/>
    </reaction>
</comment>
<evidence type="ECO:0000256" key="6">
    <source>
        <dbReference type="ARBA" id="ARBA00038999"/>
    </source>
</evidence>
<evidence type="ECO:0000313" key="12">
    <source>
        <dbReference type="Proteomes" id="UP001287356"/>
    </source>
</evidence>
<name>A0AAE0KIU6_9PEZI</name>
<organism evidence="11 12">
    <name type="scientific">Lasiosphaeria ovina</name>
    <dbReference type="NCBI Taxonomy" id="92902"/>
    <lineage>
        <taxon>Eukaryota</taxon>
        <taxon>Fungi</taxon>
        <taxon>Dikarya</taxon>
        <taxon>Ascomycota</taxon>
        <taxon>Pezizomycotina</taxon>
        <taxon>Sordariomycetes</taxon>
        <taxon>Sordariomycetidae</taxon>
        <taxon>Sordariales</taxon>
        <taxon>Lasiosphaeriaceae</taxon>
        <taxon>Lasiosphaeria</taxon>
    </lineage>
</organism>
<evidence type="ECO:0000256" key="2">
    <source>
        <dbReference type="ARBA" id="ARBA00022741"/>
    </source>
</evidence>
<keyword evidence="4" id="KW-0067">ATP-binding</keyword>
<dbReference type="AlphaFoldDB" id="A0AAE0KIU6"/>
<evidence type="ECO:0000256" key="5">
    <source>
        <dbReference type="ARBA" id="ARBA00038035"/>
    </source>
</evidence>
<dbReference type="InterPro" id="IPR011009">
    <property type="entry name" value="Kinase-like_dom_sf"/>
</dbReference>
<dbReference type="PANTHER" id="PTHR48013:SF9">
    <property type="entry name" value="DUAL SPECIFICITY MITOGEN-ACTIVATED PROTEIN KINASE KINASE 5"/>
    <property type="match status" value="1"/>
</dbReference>
<keyword evidence="1" id="KW-0808">Transferase</keyword>
<dbReference type="Proteomes" id="UP001287356">
    <property type="component" value="Unassembled WGS sequence"/>
</dbReference>
<dbReference type="PANTHER" id="PTHR48013">
    <property type="entry name" value="DUAL SPECIFICITY MITOGEN-ACTIVATED PROTEIN KINASE KINASE 5-RELATED"/>
    <property type="match status" value="1"/>
</dbReference>
<dbReference type="Pfam" id="PF00069">
    <property type="entry name" value="Pkinase"/>
    <property type="match status" value="1"/>
</dbReference>
<evidence type="ECO:0000256" key="1">
    <source>
        <dbReference type="ARBA" id="ARBA00022679"/>
    </source>
</evidence>
<evidence type="ECO:0000256" key="4">
    <source>
        <dbReference type="ARBA" id="ARBA00022840"/>
    </source>
</evidence>
<sequence length="303" mass="35024">DLVADSRLESIVNDTHTIHTFYESNPTTGNRHMKREERWTWKRDLGRGGYGTVRLETSQSGDQTRVRAIKEIRRTKDTSSGDFIRELEAIAKFSGRRYRHYFVRSYGWYETDQAIFIAMEYIEFGDLHLYLDAPFPKIEAGLIAGQLVEGLRFIHQNGFIHRDVKPQVKLTDFGITKRLREPREVNVNPRFTTRLFGTSGYVAPEITYPNFAPNMSREAARDYKFTIDTWGLSIVVFQLIFNRLPFPTTLQLSKYILGVDHLPLEDYAASGLSTEGYDFVKNALSASPAERPSMDKAWAYKWI</sequence>
<keyword evidence="3 11" id="KW-0418">Kinase</keyword>
<reference evidence="11" key="1">
    <citation type="journal article" date="2023" name="Mol. Phylogenet. Evol.">
        <title>Genome-scale phylogeny and comparative genomics of the fungal order Sordariales.</title>
        <authorList>
            <person name="Hensen N."/>
            <person name="Bonometti L."/>
            <person name="Westerberg I."/>
            <person name="Brannstrom I.O."/>
            <person name="Guillou S."/>
            <person name="Cros-Aarteil S."/>
            <person name="Calhoun S."/>
            <person name="Haridas S."/>
            <person name="Kuo A."/>
            <person name="Mondo S."/>
            <person name="Pangilinan J."/>
            <person name="Riley R."/>
            <person name="LaButti K."/>
            <person name="Andreopoulos B."/>
            <person name="Lipzen A."/>
            <person name="Chen C."/>
            <person name="Yan M."/>
            <person name="Daum C."/>
            <person name="Ng V."/>
            <person name="Clum A."/>
            <person name="Steindorff A."/>
            <person name="Ohm R.A."/>
            <person name="Martin F."/>
            <person name="Silar P."/>
            <person name="Natvig D.O."/>
            <person name="Lalanne C."/>
            <person name="Gautier V."/>
            <person name="Ament-Velasquez S.L."/>
            <person name="Kruys A."/>
            <person name="Hutchinson M.I."/>
            <person name="Powell A.J."/>
            <person name="Barry K."/>
            <person name="Miller A.N."/>
            <person name="Grigoriev I.V."/>
            <person name="Debuchy R."/>
            <person name="Gladieux P."/>
            <person name="Hiltunen Thoren M."/>
            <person name="Johannesson H."/>
        </authorList>
    </citation>
    <scope>NUCLEOTIDE SEQUENCE</scope>
    <source>
        <strain evidence="11">CBS 958.72</strain>
    </source>
</reference>
<evidence type="ECO:0000256" key="9">
    <source>
        <dbReference type="ARBA" id="ARBA00051693"/>
    </source>
</evidence>
<dbReference type="SUPFAM" id="SSF56112">
    <property type="entry name" value="Protein kinase-like (PK-like)"/>
    <property type="match status" value="1"/>
</dbReference>
<dbReference type="GO" id="GO:0005524">
    <property type="term" value="F:ATP binding"/>
    <property type="evidence" value="ECO:0007669"/>
    <property type="project" value="UniProtKB-KW"/>
</dbReference>
<comment type="catalytic activity">
    <reaction evidence="8">
        <text>L-threonyl-[protein] + ATP = O-phospho-L-threonyl-[protein] + ADP + H(+)</text>
        <dbReference type="Rhea" id="RHEA:46608"/>
        <dbReference type="Rhea" id="RHEA-COMP:11060"/>
        <dbReference type="Rhea" id="RHEA-COMP:11605"/>
        <dbReference type="ChEBI" id="CHEBI:15378"/>
        <dbReference type="ChEBI" id="CHEBI:30013"/>
        <dbReference type="ChEBI" id="CHEBI:30616"/>
        <dbReference type="ChEBI" id="CHEBI:61977"/>
        <dbReference type="ChEBI" id="CHEBI:456216"/>
        <dbReference type="EC" id="2.7.12.2"/>
    </reaction>
</comment>
<evidence type="ECO:0000256" key="7">
    <source>
        <dbReference type="ARBA" id="ARBA00049014"/>
    </source>
</evidence>
<comment type="caution">
    <text evidence="11">The sequence shown here is derived from an EMBL/GenBank/DDBJ whole genome shotgun (WGS) entry which is preliminary data.</text>
</comment>
<proteinExistence type="inferred from homology"/>
<evidence type="ECO:0000256" key="3">
    <source>
        <dbReference type="ARBA" id="ARBA00022777"/>
    </source>
</evidence>
<protein>
    <recommendedName>
        <fullName evidence="6">mitogen-activated protein kinase kinase</fullName>
        <ecNumber evidence="6">2.7.12.2</ecNumber>
    </recommendedName>
</protein>
<reference evidence="11" key="2">
    <citation type="submission" date="2023-06" db="EMBL/GenBank/DDBJ databases">
        <authorList>
            <consortium name="Lawrence Berkeley National Laboratory"/>
            <person name="Haridas S."/>
            <person name="Hensen N."/>
            <person name="Bonometti L."/>
            <person name="Westerberg I."/>
            <person name="Brannstrom I.O."/>
            <person name="Guillou S."/>
            <person name="Cros-Aarteil S."/>
            <person name="Calhoun S."/>
            <person name="Kuo A."/>
            <person name="Mondo S."/>
            <person name="Pangilinan J."/>
            <person name="Riley R."/>
            <person name="Labutti K."/>
            <person name="Andreopoulos B."/>
            <person name="Lipzen A."/>
            <person name="Chen C."/>
            <person name="Yanf M."/>
            <person name="Daum C."/>
            <person name="Ng V."/>
            <person name="Clum A."/>
            <person name="Steindorff A."/>
            <person name="Ohm R."/>
            <person name="Martin F."/>
            <person name="Silar P."/>
            <person name="Natvig D."/>
            <person name="Lalanne C."/>
            <person name="Gautier V."/>
            <person name="Ament-Velasquez S.L."/>
            <person name="Kruys A."/>
            <person name="Hutchinson M.I."/>
            <person name="Powell A.J."/>
            <person name="Barry K."/>
            <person name="Miller A.N."/>
            <person name="Grigoriev I.V."/>
            <person name="Debuchy R."/>
            <person name="Gladieux P."/>
            <person name="Thoren M.H."/>
            <person name="Johannesson H."/>
        </authorList>
    </citation>
    <scope>NUCLEOTIDE SEQUENCE</scope>
    <source>
        <strain evidence="11">CBS 958.72</strain>
    </source>
</reference>
<gene>
    <name evidence="11" type="ORF">B0T24DRAFT_701203</name>
</gene>
<dbReference type="EC" id="2.7.12.2" evidence="6"/>
<dbReference type="GO" id="GO:0004708">
    <property type="term" value="F:MAP kinase kinase activity"/>
    <property type="evidence" value="ECO:0007669"/>
    <property type="project" value="UniProtKB-EC"/>
</dbReference>
<evidence type="ECO:0000259" key="10">
    <source>
        <dbReference type="PROSITE" id="PS50011"/>
    </source>
</evidence>
<comment type="catalytic activity">
    <reaction evidence="9">
        <text>L-tyrosyl-[protein] + ATP = O-phospho-L-tyrosyl-[protein] + ADP + H(+)</text>
        <dbReference type="Rhea" id="RHEA:10596"/>
        <dbReference type="Rhea" id="RHEA-COMP:10136"/>
        <dbReference type="Rhea" id="RHEA-COMP:20101"/>
        <dbReference type="ChEBI" id="CHEBI:15378"/>
        <dbReference type="ChEBI" id="CHEBI:30616"/>
        <dbReference type="ChEBI" id="CHEBI:46858"/>
        <dbReference type="ChEBI" id="CHEBI:61978"/>
        <dbReference type="ChEBI" id="CHEBI:456216"/>
        <dbReference type="EC" id="2.7.12.2"/>
    </reaction>
</comment>
<keyword evidence="2" id="KW-0547">Nucleotide-binding</keyword>